<evidence type="ECO:0000313" key="3">
    <source>
        <dbReference type="Proteomes" id="UP001165060"/>
    </source>
</evidence>
<comment type="caution">
    <text evidence="2">The sequence shown here is derived from an EMBL/GenBank/DDBJ whole genome shotgun (WGS) entry which is preliminary data.</text>
</comment>
<protein>
    <submittedName>
        <fullName evidence="2">Uncharacterized protein</fullName>
    </submittedName>
</protein>
<accession>A0ABQ6MNV2</accession>
<dbReference type="EMBL" id="BRYB01000391">
    <property type="protein sequence ID" value="GMI29224.1"/>
    <property type="molecule type" value="Genomic_DNA"/>
</dbReference>
<feature type="compositionally biased region" description="Low complexity" evidence="1">
    <location>
        <begin position="149"/>
        <end position="168"/>
    </location>
</feature>
<proteinExistence type="predicted"/>
<name>A0ABQ6MNV2_9STRA</name>
<evidence type="ECO:0000256" key="1">
    <source>
        <dbReference type="SAM" id="MobiDB-lite"/>
    </source>
</evidence>
<sequence length="296" mass="30871">MRPPEPVASSPPLEAADWVSSSPPPEAAGVPPPQAGPTRPVYVLATRAVSGGSSACSRSTKTGGKKTKACNDRVEDGELRLVLLRQKRVVHMRCVGPTQRRVILDGGGVSALPGFADLTDAHKEEAKAAIHAPQGFLQRVAQRPAAQIPSQKPSHQKPSQKPSPHSQSRATEEPIFDSSSGSSSSSSSSSSDGDSDAGSARGQRGPAKKRRAAPAPAALAFTEGARKRAPAPAAQQPAPAAAPRPSLHERATQQMIENHSVMLQLFREGKVPLEALQQSMALVASQQALASAESKP</sequence>
<dbReference type="Proteomes" id="UP001165060">
    <property type="component" value="Unassembled WGS sequence"/>
</dbReference>
<keyword evidence="3" id="KW-1185">Reference proteome</keyword>
<feature type="compositionally biased region" description="Low complexity" evidence="1">
    <location>
        <begin position="177"/>
        <end position="205"/>
    </location>
</feature>
<feature type="region of interest" description="Disordered" evidence="1">
    <location>
        <begin position="1"/>
        <end position="39"/>
    </location>
</feature>
<reference evidence="2 3" key="1">
    <citation type="journal article" date="2023" name="Commun. Biol.">
        <title>Genome analysis of Parmales, the sister group of diatoms, reveals the evolutionary specialization of diatoms from phago-mixotrophs to photoautotrophs.</title>
        <authorList>
            <person name="Ban H."/>
            <person name="Sato S."/>
            <person name="Yoshikawa S."/>
            <person name="Yamada K."/>
            <person name="Nakamura Y."/>
            <person name="Ichinomiya M."/>
            <person name="Sato N."/>
            <person name="Blanc-Mathieu R."/>
            <person name="Endo H."/>
            <person name="Kuwata A."/>
            <person name="Ogata H."/>
        </authorList>
    </citation>
    <scope>NUCLEOTIDE SEQUENCE [LARGE SCALE GENOMIC DNA]</scope>
</reference>
<feature type="region of interest" description="Disordered" evidence="1">
    <location>
        <begin position="141"/>
        <end position="250"/>
    </location>
</feature>
<evidence type="ECO:0000313" key="2">
    <source>
        <dbReference type="EMBL" id="GMI29224.1"/>
    </source>
</evidence>
<gene>
    <name evidence="2" type="ORF">TeGR_g9251</name>
</gene>
<feature type="compositionally biased region" description="Low complexity" evidence="1">
    <location>
        <begin position="230"/>
        <end position="245"/>
    </location>
</feature>
<organism evidence="2 3">
    <name type="scientific">Tetraparma gracilis</name>
    <dbReference type="NCBI Taxonomy" id="2962635"/>
    <lineage>
        <taxon>Eukaryota</taxon>
        <taxon>Sar</taxon>
        <taxon>Stramenopiles</taxon>
        <taxon>Ochrophyta</taxon>
        <taxon>Bolidophyceae</taxon>
        <taxon>Parmales</taxon>
        <taxon>Triparmaceae</taxon>
        <taxon>Tetraparma</taxon>
    </lineage>
</organism>
<feature type="compositionally biased region" description="Pro residues" evidence="1">
    <location>
        <begin position="22"/>
        <end position="35"/>
    </location>
</feature>